<dbReference type="AlphaFoldDB" id="A0A5N6Q0Z8"/>
<gene>
    <name evidence="1" type="ORF">E3N88_01405</name>
</gene>
<protein>
    <submittedName>
        <fullName evidence="1">Uncharacterized protein</fullName>
    </submittedName>
</protein>
<evidence type="ECO:0000313" key="1">
    <source>
        <dbReference type="EMBL" id="KAD7478269.1"/>
    </source>
</evidence>
<reference evidence="1 2" key="1">
    <citation type="submission" date="2019-05" db="EMBL/GenBank/DDBJ databases">
        <title>Mikania micrantha, genome provides insights into the molecular mechanism of rapid growth.</title>
        <authorList>
            <person name="Liu B."/>
        </authorList>
    </citation>
    <scope>NUCLEOTIDE SEQUENCE [LARGE SCALE GENOMIC DNA]</scope>
    <source>
        <strain evidence="1">NLD-2019</strain>
        <tissue evidence="1">Leaf</tissue>
    </source>
</reference>
<name>A0A5N6Q0Z8_9ASTR</name>
<dbReference type="Proteomes" id="UP000326396">
    <property type="component" value="Linkage Group LG1"/>
</dbReference>
<dbReference type="EMBL" id="SZYD01000001">
    <property type="protein sequence ID" value="KAD7478269.1"/>
    <property type="molecule type" value="Genomic_DNA"/>
</dbReference>
<keyword evidence="2" id="KW-1185">Reference proteome</keyword>
<proteinExistence type="predicted"/>
<comment type="caution">
    <text evidence="1">The sequence shown here is derived from an EMBL/GenBank/DDBJ whole genome shotgun (WGS) entry which is preliminary data.</text>
</comment>
<dbReference type="OrthoDB" id="1824781at2759"/>
<accession>A0A5N6Q0Z8</accession>
<organism evidence="1 2">
    <name type="scientific">Mikania micrantha</name>
    <name type="common">bitter vine</name>
    <dbReference type="NCBI Taxonomy" id="192012"/>
    <lineage>
        <taxon>Eukaryota</taxon>
        <taxon>Viridiplantae</taxon>
        <taxon>Streptophyta</taxon>
        <taxon>Embryophyta</taxon>
        <taxon>Tracheophyta</taxon>
        <taxon>Spermatophyta</taxon>
        <taxon>Magnoliopsida</taxon>
        <taxon>eudicotyledons</taxon>
        <taxon>Gunneridae</taxon>
        <taxon>Pentapetalae</taxon>
        <taxon>asterids</taxon>
        <taxon>campanulids</taxon>
        <taxon>Asterales</taxon>
        <taxon>Asteraceae</taxon>
        <taxon>Asteroideae</taxon>
        <taxon>Heliantheae alliance</taxon>
        <taxon>Eupatorieae</taxon>
        <taxon>Mikania</taxon>
    </lineage>
</organism>
<evidence type="ECO:0000313" key="2">
    <source>
        <dbReference type="Proteomes" id="UP000326396"/>
    </source>
</evidence>
<sequence length="151" mass="17802">MENNSEWNRLWCGPKKWSCGLMNEYEGQNKQLNQLRFKYLCKILMSNVNFLKKDVLKSRLTTEILKQYNKDVMYMGVLEQNFESLNEGIKQMDKLSKKLLQLPTTAIRDLVILFMIDEDATDVQQLHLIADIIKNLRGSMKLKVDFLDAYM</sequence>